<dbReference type="InterPro" id="IPR029489">
    <property type="entry name" value="OGT/SEC/SPY_C"/>
</dbReference>
<dbReference type="PROSITE" id="PS50005">
    <property type="entry name" value="TPR"/>
    <property type="match status" value="2"/>
</dbReference>
<dbReference type="RefSeq" id="WP_181953344.1">
    <property type="nucleotide sequence ID" value="NZ_CYTK01000007.1"/>
</dbReference>
<dbReference type="PANTHER" id="PTHR44835:SF1">
    <property type="entry name" value="PROTEIN O-GLCNAC TRANSFERASE"/>
    <property type="match status" value="1"/>
</dbReference>
<evidence type="ECO:0000259" key="9">
    <source>
        <dbReference type="Pfam" id="PF13649"/>
    </source>
</evidence>
<dbReference type="Gene3D" id="1.25.40.10">
    <property type="entry name" value="Tetratricopeptide repeat domain"/>
    <property type="match status" value="1"/>
</dbReference>
<feature type="repeat" description="TPR" evidence="8">
    <location>
        <begin position="675"/>
        <end position="708"/>
    </location>
</feature>
<evidence type="ECO:0000256" key="2">
    <source>
        <dbReference type="ARBA" id="ARBA00005386"/>
    </source>
</evidence>
<dbReference type="InterPro" id="IPR011990">
    <property type="entry name" value="TPR-like_helical_dom_sf"/>
</dbReference>
<accession>A0AAD2KL44</accession>
<evidence type="ECO:0000256" key="7">
    <source>
        <dbReference type="ARBA" id="ARBA00022803"/>
    </source>
</evidence>
<dbReference type="PANTHER" id="PTHR44835">
    <property type="entry name" value="UDP-N-ACETYLGLUCOSAMINE--PEPTIDE N-ACETYLGLUCOSAMINYLTRANSFERASE SPINDLY-RELATED"/>
    <property type="match status" value="1"/>
</dbReference>
<dbReference type="Proteomes" id="UP000044098">
    <property type="component" value="Unassembled WGS sequence"/>
</dbReference>
<feature type="domain" description="O-GlcNAc transferase C-terminal" evidence="10">
    <location>
        <begin position="787"/>
        <end position="933"/>
    </location>
</feature>
<feature type="domain" description="Methyltransferase" evidence="9">
    <location>
        <begin position="53"/>
        <end position="143"/>
    </location>
</feature>
<comment type="caution">
    <text evidence="11">The sequence shown here is derived from an EMBL/GenBank/DDBJ whole genome shotgun (WGS) entry which is preliminary data.</text>
</comment>
<dbReference type="Pfam" id="PF13432">
    <property type="entry name" value="TPR_16"/>
    <property type="match status" value="1"/>
</dbReference>
<dbReference type="InterPro" id="IPR029063">
    <property type="entry name" value="SAM-dependent_MTases_sf"/>
</dbReference>
<evidence type="ECO:0000256" key="4">
    <source>
        <dbReference type="ARBA" id="ARBA00022676"/>
    </source>
</evidence>
<feature type="repeat" description="TPR" evidence="8">
    <location>
        <begin position="709"/>
        <end position="742"/>
    </location>
</feature>
<evidence type="ECO:0000313" key="12">
    <source>
        <dbReference type="Proteomes" id="UP000044098"/>
    </source>
</evidence>
<gene>
    <name evidence="11" type="ORF">ERS370000_04307</name>
</gene>
<dbReference type="Pfam" id="PF13649">
    <property type="entry name" value="Methyltransf_25"/>
    <property type="match status" value="1"/>
</dbReference>
<dbReference type="EMBL" id="CYTK01000007">
    <property type="protein sequence ID" value="CUJ50751.1"/>
    <property type="molecule type" value="Genomic_DNA"/>
</dbReference>
<organism evidence="11 12">
    <name type="scientific">Achromobacter aegrifaciens</name>
    <dbReference type="NCBI Taxonomy" id="1287736"/>
    <lineage>
        <taxon>Bacteria</taxon>
        <taxon>Pseudomonadati</taxon>
        <taxon>Pseudomonadota</taxon>
        <taxon>Betaproteobacteria</taxon>
        <taxon>Burkholderiales</taxon>
        <taxon>Alcaligenaceae</taxon>
        <taxon>Achromobacter</taxon>
    </lineage>
</organism>
<keyword evidence="5 11" id="KW-0808">Transferase</keyword>
<evidence type="ECO:0000256" key="3">
    <source>
        <dbReference type="ARBA" id="ARBA00011970"/>
    </source>
</evidence>
<keyword evidence="7 8" id="KW-0802">TPR repeat</keyword>
<sequence length="1154" mass="126826">MNAPESLPDGGREVAIAPALADHAINFLSSPGHLRATAHLYGLSSVPLDQARVLVLGCRAGANVFPFAAAYPQARVVGIDPDAGQIELARQHAEGLGLGNAEFFAADYAAVTPELGEFDYIVAHDVYSLLDRSQAVEILRICRLNLSFEGIAYVNYDTYPGARVDEAVRDAMLLYGHGADTAEEQTAAARTALTLFSNGMASGNPMAGAFAAAAEIGKADLDAGLFGFSRQAYYFVEFSELVSGYALICAGDAEPQIEMADTYGGNVSLAHGLLGLGKPRVLRQQNLDFSVGRRHRRTLIVHQERAEQASPQIDVARLMELRWAGRFRRCALGLRDVKNIYFETSPGQVFCTDDPVVQRVLDALGCAWPESLDAAGLADFVAAGPSVGEGKTAFEATQAALLYLVRRGLVRYSVDRTPYDTIGADALAVVAQALPALADRERGGQAPLFNWWHEPVTETIDRHVLELLAQGQSLAALDAYLEKEKAESKSSGPLGEKPATAPQGVSLTQQLRMLRRSALVLAGPTRWRDFLADGLEASKGERHSWMLYVQALSRCLLQQVPLKGLRGVTPAQHREAVELRNLAYKGKVSAETEAQVRRLIKQAPRNDAAWDALSCIVRDKGENTESLMALLHALRLDPTPAHRYALLALTLLARDSLDDAEQSALLALTIHPKYASAHNVLGSCYHKASRFYDAIYHYGRALEEDPSVVDSHGNLGVVLADIGDFDGAEKKYKEVLRLVPDNPQVWGSRFFGLNYFPDRTAEQIFEVYKEFEEIFGKPMRKHWLPHRNDKDPGRRLRIGYVSPDIRFHPVTLFLEPLMAHHNPDEFEVHIYAHLGVEDKVTEAFKGYAQHWTRTNGMTDDALARRIRADKIDILVDLAGHTGNNRLGVFARKPAPVQLTWLGFGCTTGLTAIDYILSDAEMVPPGSDHLFAEKPWRLSGSNFAYRPKSGMGDAGPLPALANGHVRFITLSRAIRFNDHLIRTWAEIMRRVPSSKLVVDSRSYVSPGLKEELESRFAVHGVQASRLEIGFHSPPWDLLRSADITLDCFPHNSGTTLFESLYQGLPFITLAGRPGVGRIGASTLIGLGRGDWIASTEAEYIDKVVALASDIPALERIRAGLRAEMQASSLMDEPAFARKVETAFRAMFKQWCEKQA</sequence>
<comment type="similarity">
    <text evidence="2">Belongs to the glycosyltransferase 41 family. O-GlcNAc transferase subfamily.</text>
</comment>
<dbReference type="GO" id="GO:0097363">
    <property type="term" value="F:protein O-acetylglucosaminyltransferase activity"/>
    <property type="evidence" value="ECO:0007669"/>
    <property type="project" value="UniProtKB-EC"/>
</dbReference>
<evidence type="ECO:0000259" key="10">
    <source>
        <dbReference type="Pfam" id="PF13844"/>
    </source>
</evidence>
<dbReference type="EC" id="2.4.1.255" evidence="3"/>
<evidence type="ECO:0000256" key="1">
    <source>
        <dbReference type="ARBA" id="ARBA00004922"/>
    </source>
</evidence>
<dbReference type="Gene3D" id="3.40.50.11380">
    <property type="match status" value="1"/>
</dbReference>
<reference evidence="11 12" key="1">
    <citation type="submission" date="2015-09" db="EMBL/GenBank/DDBJ databases">
        <authorList>
            <consortium name="Pathogen Informatics"/>
        </authorList>
    </citation>
    <scope>NUCLEOTIDE SEQUENCE [LARGE SCALE GENOMIC DNA]</scope>
    <source>
        <strain evidence="11 12">2789STDY5608625</strain>
    </source>
</reference>
<dbReference type="CDD" id="cd02440">
    <property type="entry name" value="AdoMet_MTases"/>
    <property type="match status" value="1"/>
</dbReference>
<feature type="domain" description="O-GlcNAc transferase C-terminal" evidence="10">
    <location>
        <begin position="967"/>
        <end position="1135"/>
    </location>
</feature>
<name>A0AAD2KL44_ACHAE</name>
<keyword evidence="4" id="KW-0328">Glycosyltransferase</keyword>
<dbReference type="InterPro" id="IPR019734">
    <property type="entry name" value="TPR_rpt"/>
</dbReference>
<dbReference type="AlphaFoldDB" id="A0AAD2KL44"/>
<dbReference type="SUPFAM" id="SSF48452">
    <property type="entry name" value="TPR-like"/>
    <property type="match status" value="1"/>
</dbReference>
<dbReference type="Gene3D" id="3.40.50.2000">
    <property type="entry name" value="Glycogen Phosphorylase B"/>
    <property type="match status" value="1"/>
</dbReference>
<evidence type="ECO:0000256" key="8">
    <source>
        <dbReference type="PROSITE-ProRule" id="PRU00339"/>
    </source>
</evidence>
<evidence type="ECO:0000256" key="5">
    <source>
        <dbReference type="ARBA" id="ARBA00022679"/>
    </source>
</evidence>
<dbReference type="InterPro" id="IPR041698">
    <property type="entry name" value="Methyltransf_25"/>
</dbReference>
<dbReference type="Pfam" id="PF13844">
    <property type="entry name" value="Glyco_transf_41"/>
    <property type="match status" value="2"/>
</dbReference>
<proteinExistence type="inferred from homology"/>
<evidence type="ECO:0000313" key="11">
    <source>
        <dbReference type="EMBL" id="CUJ50751.1"/>
    </source>
</evidence>
<evidence type="ECO:0000256" key="6">
    <source>
        <dbReference type="ARBA" id="ARBA00022737"/>
    </source>
</evidence>
<dbReference type="Gene3D" id="3.40.50.150">
    <property type="entry name" value="Vaccinia Virus protein VP39"/>
    <property type="match status" value="1"/>
</dbReference>
<dbReference type="SMART" id="SM00028">
    <property type="entry name" value="TPR"/>
    <property type="match status" value="3"/>
</dbReference>
<keyword evidence="6" id="KW-0677">Repeat</keyword>
<dbReference type="InterPro" id="IPR051939">
    <property type="entry name" value="Glycosyltr_41/O-GlcNAc_trsf"/>
</dbReference>
<comment type="pathway">
    <text evidence="1">Protein modification; protein glycosylation.</text>
</comment>
<dbReference type="SUPFAM" id="SSF53335">
    <property type="entry name" value="S-adenosyl-L-methionine-dependent methyltransferases"/>
    <property type="match status" value="1"/>
</dbReference>
<protein>
    <recommendedName>
        <fullName evidence="3">protein O-GlcNAc transferase</fullName>
        <ecNumber evidence="3">2.4.1.255</ecNumber>
    </recommendedName>
</protein>